<accession>A0A9N8Z6E6</accession>
<protein>
    <submittedName>
        <fullName evidence="7">5941_t:CDS:1</fullName>
    </submittedName>
</protein>
<keyword evidence="3" id="KW-0677">Repeat</keyword>
<evidence type="ECO:0000256" key="1">
    <source>
        <dbReference type="ARBA" id="ARBA00007253"/>
    </source>
</evidence>
<dbReference type="AlphaFoldDB" id="A0A9N8Z6E6"/>
<dbReference type="SUPFAM" id="SSF50978">
    <property type="entry name" value="WD40 repeat-like"/>
    <property type="match status" value="1"/>
</dbReference>
<feature type="repeat" description="WD" evidence="4">
    <location>
        <begin position="101"/>
        <end position="133"/>
    </location>
</feature>
<evidence type="ECO:0000256" key="3">
    <source>
        <dbReference type="ARBA" id="ARBA00022737"/>
    </source>
</evidence>
<dbReference type="SMART" id="SM00320">
    <property type="entry name" value="WD40"/>
    <property type="match status" value="6"/>
</dbReference>
<keyword evidence="2 4" id="KW-0853">WD repeat</keyword>
<dbReference type="PRINTS" id="PR00320">
    <property type="entry name" value="GPROTEINBRPT"/>
</dbReference>
<dbReference type="InterPro" id="IPR020472">
    <property type="entry name" value="WD40_PAC1"/>
</dbReference>
<comment type="similarity">
    <text evidence="1">Belongs to the WD repeat G protein beta family. Ribosomal protein RACK1 subfamily.</text>
</comment>
<dbReference type="Gene3D" id="2.130.10.10">
    <property type="entry name" value="YVTN repeat-like/Quinoprotein amine dehydrogenase"/>
    <property type="match status" value="1"/>
</dbReference>
<dbReference type="GO" id="GO:0043022">
    <property type="term" value="F:ribosome binding"/>
    <property type="evidence" value="ECO:0007669"/>
    <property type="project" value="InterPro"/>
</dbReference>
<feature type="repeat" description="WD" evidence="4">
    <location>
        <begin position="59"/>
        <end position="100"/>
    </location>
</feature>
<reference evidence="7" key="1">
    <citation type="submission" date="2021-06" db="EMBL/GenBank/DDBJ databases">
        <authorList>
            <person name="Kallberg Y."/>
            <person name="Tangrot J."/>
            <person name="Rosling A."/>
        </authorList>
    </citation>
    <scope>NUCLEOTIDE SEQUENCE</scope>
    <source>
        <strain evidence="7">UK204</strain>
    </source>
</reference>
<dbReference type="PANTHER" id="PTHR19868">
    <property type="entry name" value="RECEPTOR FOR ACTIVATED PROTEIN KINASE C RACK1"/>
    <property type="match status" value="1"/>
</dbReference>
<organism evidence="7 8">
    <name type="scientific">Funneliformis caledonium</name>
    <dbReference type="NCBI Taxonomy" id="1117310"/>
    <lineage>
        <taxon>Eukaryota</taxon>
        <taxon>Fungi</taxon>
        <taxon>Fungi incertae sedis</taxon>
        <taxon>Mucoromycota</taxon>
        <taxon>Glomeromycotina</taxon>
        <taxon>Glomeromycetes</taxon>
        <taxon>Glomerales</taxon>
        <taxon>Glomeraceae</taxon>
        <taxon>Funneliformis</taxon>
    </lineage>
</organism>
<feature type="repeat" description="WD" evidence="4">
    <location>
        <begin position="11"/>
        <end position="53"/>
    </location>
</feature>
<dbReference type="EMBL" id="CAJVPQ010000382">
    <property type="protein sequence ID" value="CAG8476592.1"/>
    <property type="molecule type" value="Genomic_DNA"/>
</dbReference>
<evidence type="ECO:0000313" key="7">
    <source>
        <dbReference type="EMBL" id="CAG8476592.1"/>
    </source>
</evidence>
<dbReference type="InterPro" id="IPR045223">
    <property type="entry name" value="RACK1-like"/>
</dbReference>
<feature type="domain" description="DUF7905" evidence="6">
    <location>
        <begin position="747"/>
        <end position="822"/>
    </location>
</feature>
<dbReference type="InterPro" id="IPR015943">
    <property type="entry name" value="WD40/YVTN_repeat-like_dom_sf"/>
</dbReference>
<name>A0A9N8Z6E6_9GLOM</name>
<dbReference type="InterPro" id="IPR019775">
    <property type="entry name" value="WD40_repeat_CS"/>
</dbReference>
<feature type="repeat" description="WD" evidence="4">
    <location>
        <begin position="188"/>
        <end position="229"/>
    </location>
</feature>
<dbReference type="FunFam" id="2.130.10.10:FF:000039">
    <property type="entry name" value="Guanine nucleotide-binding protein subunit beta-like protein"/>
    <property type="match status" value="1"/>
</dbReference>
<dbReference type="PROSITE" id="PS50082">
    <property type="entry name" value="WD_REPEATS_2"/>
    <property type="match status" value="5"/>
</dbReference>
<feature type="compositionally biased region" description="Polar residues" evidence="5">
    <location>
        <begin position="624"/>
        <end position="652"/>
    </location>
</feature>
<dbReference type="InterPro" id="IPR036322">
    <property type="entry name" value="WD40_repeat_dom_sf"/>
</dbReference>
<dbReference type="OrthoDB" id="7875889at2759"/>
<evidence type="ECO:0000259" key="6">
    <source>
        <dbReference type="Pfam" id="PF25482"/>
    </source>
</evidence>
<dbReference type="CDD" id="cd00200">
    <property type="entry name" value="WD40"/>
    <property type="match status" value="1"/>
</dbReference>
<proteinExistence type="inferred from homology"/>
<dbReference type="GO" id="GO:0045182">
    <property type="term" value="F:translation regulator activity"/>
    <property type="evidence" value="ECO:0007669"/>
    <property type="project" value="InterPro"/>
</dbReference>
<dbReference type="Proteomes" id="UP000789570">
    <property type="component" value="Unassembled WGS sequence"/>
</dbReference>
<dbReference type="PROSITE" id="PS50294">
    <property type="entry name" value="WD_REPEATS_REGION"/>
    <property type="match status" value="5"/>
</dbReference>
<dbReference type="Pfam" id="PF25482">
    <property type="entry name" value="DUF7905"/>
    <property type="match status" value="1"/>
</dbReference>
<dbReference type="GO" id="GO:0007165">
    <property type="term" value="P:signal transduction"/>
    <property type="evidence" value="ECO:0007669"/>
    <property type="project" value="UniProtKB-ARBA"/>
</dbReference>
<evidence type="ECO:0000256" key="2">
    <source>
        <dbReference type="ARBA" id="ARBA00022574"/>
    </source>
</evidence>
<evidence type="ECO:0000256" key="5">
    <source>
        <dbReference type="SAM" id="MobiDB-lite"/>
    </source>
</evidence>
<evidence type="ECO:0000313" key="8">
    <source>
        <dbReference type="Proteomes" id="UP000789570"/>
    </source>
</evidence>
<sequence>MSDTLSLRGTLEGHSNWVTAIATTSENPDMILSASRDKTIIVWSLTRDETNYGVPKKALTGHNHFVQDVVISSDGQFALSASWDKTLRLWDLNNGTTTRRFVGHDKDVLSVSFSPDNRQIVSGSRDKTIKLWNTLGECKFNIQDDGHSEWVSCVRFSPNPSNPVIVSCGWDKLVKVWELTKCKLRTNHIGHTGYINTVTISPDGSLCASGGKDGITMLWDLNEGKHLYSLEAGDIINALVFSPNRYWLCAATASFIKIWDLETKTVVDDLKPDFTETGKYSKDPECISLAWSPDGTTLFAGYTEILYTIQTIWEWNDTDNEQINSFCRTIESKTGTKINYIIEKHVCIYWSFERMSFEIKGTKHDELSKACDELVKLLNNKSNTAKPVLVVPRKPKKKTRRILSDPVGPPPDLSDDEVRPLIISEDEETEGLQDIFRFSNIVQEIGNVLGWNRKETFLITDYWKDICRDCNVTGDVIPEEKQIQITGGKRSDIEEALKRLDQLEKNYLQPTPKPKRIPLVHYPDQSVLFKLYFCPLQNHSYFSKTVKPIAKDNYILVAAIGHPVTKKYIVPRENLISDPNLQQDSYSHDIQYDRMQMKWQESHREEERAVKGKAKVVYPPSNPTPSRLSNDMQWPSHTPDVKSTSTFPAPTSRNDDFGYQSQRNNRESYPGSNAPSTPKKPNEFRKSYDHTNQVSTTLIDLDTDEQWTDTFNENKVIVTAIKPRTKQMFNQKNPNSNNRPDGPTPGKMIRDYNFTIIKNAMKEVLENVRVHKGEIRFYGCLGKVMFPKVPEQVRRKLWEFNDLKDVIGSEYGVNPMFNRIATFDDNIVEKFARVLGPNSAQKSAHFEVIADATNTPHGAYSKVFMYVKMGYVSLEKVMLPWNSPVEIDWTILDR</sequence>
<keyword evidence="8" id="KW-1185">Reference proteome</keyword>
<dbReference type="PROSITE" id="PS00678">
    <property type="entry name" value="WD_REPEATS_1"/>
    <property type="match status" value="3"/>
</dbReference>
<comment type="caution">
    <text evidence="7">The sequence shown here is derived from an EMBL/GenBank/DDBJ whole genome shotgun (WGS) entry which is preliminary data.</text>
</comment>
<evidence type="ECO:0000256" key="4">
    <source>
        <dbReference type="PROSITE-ProRule" id="PRU00221"/>
    </source>
</evidence>
<dbReference type="InterPro" id="IPR001680">
    <property type="entry name" value="WD40_rpt"/>
</dbReference>
<dbReference type="InterPro" id="IPR057227">
    <property type="entry name" value="DUF7905"/>
</dbReference>
<feature type="repeat" description="WD" evidence="4">
    <location>
        <begin position="144"/>
        <end position="179"/>
    </location>
</feature>
<feature type="compositionally biased region" description="Basic and acidic residues" evidence="5">
    <location>
        <begin position="680"/>
        <end position="689"/>
    </location>
</feature>
<gene>
    <name evidence="7" type="ORF">FCALED_LOCUS2496</name>
</gene>
<dbReference type="Pfam" id="PF00400">
    <property type="entry name" value="WD40"/>
    <property type="match status" value="6"/>
</dbReference>
<feature type="region of interest" description="Disordered" evidence="5">
    <location>
        <begin position="609"/>
        <end position="690"/>
    </location>
</feature>